<reference evidence="2 3" key="1">
    <citation type="submission" date="2021-02" db="EMBL/GenBank/DDBJ databases">
        <title>De Novo genome assembly of isolated myxobacteria.</title>
        <authorList>
            <person name="Stevens D.C."/>
        </authorList>
    </citation>
    <scope>NUCLEOTIDE SEQUENCE [LARGE SCALE GENOMIC DNA]</scope>
    <source>
        <strain evidence="3">SCPEA02</strain>
    </source>
</reference>
<organism evidence="2 3">
    <name type="scientific">Pyxidicoccus parkwayensis</name>
    <dbReference type="NCBI Taxonomy" id="2813578"/>
    <lineage>
        <taxon>Bacteria</taxon>
        <taxon>Pseudomonadati</taxon>
        <taxon>Myxococcota</taxon>
        <taxon>Myxococcia</taxon>
        <taxon>Myxococcales</taxon>
        <taxon>Cystobacterineae</taxon>
        <taxon>Myxococcaceae</taxon>
        <taxon>Pyxidicoccus</taxon>
    </lineage>
</organism>
<accession>A0ABX7NSW2</accession>
<dbReference type="Pfam" id="PF02627">
    <property type="entry name" value="CMD"/>
    <property type="match status" value="1"/>
</dbReference>
<name>A0ABX7NSW2_9BACT</name>
<dbReference type="SUPFAM" id="SSF69118">
    <property type="entry name" value="AhpD-like"/>
    <property type="match status" value="1"/>
</dbReference>
<dbReference type="PANTHER" id="PTHR34846">
    <property type="entry name" value="4-CARBOXYMUCONOLACTONE DECARBOXYLASE FAMILY PROTEIN (AFU_ORTHOLOGUE AFUA_6G11590)"/>
    <property type="match status" value="1"/>
</dbReference>
<sequence length="135" mass="15243">MAGGLLDKGSVSLRERELVIDRTCWRCGSEYEWGVHIAFFGERVRLTPEEVKGLCTDDPEATPFSPRELLLLRLCDELHATATVSDTLHAELAREWSEAQLLELLVLAGYYHAISFLTNALRLPLESFAARFPRP</sequence>
<dbReference type="EMBL" id="CP071090">
    <property type="protein sequence ID" value="QSQ21798.1"/>
    <property type="molecule type" value="Genomic_DNA"/>
</dbReference>
<dbReference type="Proteomes" id="UP000662747">
    <property type="component" value="Chromosome"/>
</dbReference>
<feature type="domain" description="Carboxymuconolactone decarboxylase-like" evidence="1">
    <location>
        <begin position="2"/>
        <end position="68"/>
    </location>
</feature>
<proteinExistence type="predicted"/>
<protein>
    <submittedName>
        <fullName evidence="2">Carboxymuconolactone decarboxylase family protein</fullName>
    </submittedName>
</protein>
<keyword evidence="3" id="KW-1185">Reference proteome</keyword>
<dbReference type="PANTHER" id="PTHR34846:SF5">
    <property type="entry name" value="CARBOXYMUCONOLACTONE DECARBOXYLASE-LIKE DOMAIN-CONTAINING PROTEIN"/>
    <property type="match status" value="1"/>
</dbReference>
<dbReference type="InterPro" id="IPR029032">
    <property type="entry name" value="AhpD-like"/>
</dbReference>
<dbReference type="Gene3D" id="1.20.1290.10">
    <property type="entry name" value="AhpD-like"/>
    <property type="match status" value="1"/>
</dbReference>
<evidence type="ECO:0000313" key="3">
    <source>
        <dbReference type="Proteomes" id="UP000662747"/>
    </source>
</evidence>
<dbReference type="InterPro" id="IPR003779">
    <property type="entry name" value="CMD-like"/>
</dbReference>
<gene>
    <name evidence="2" type="ORF">JY651_42725</name>
</gene>
<evidence type="ECO:0000313" key="2">
    <source>
        <dbReference type="EMBL" id="QSQ21798.1"/>
    </source>
</evidence>
<evidence type="ECO:0000259" key="1">
    <source>
        <dbReference type="Pfam" id="PF02627"/>
    </source>
</evidence>
<dbReference type="RefSeq" id="WP_206723375.1">
    <property type="nucleotide sequence ID" value="NZ_CP071090.1"/>
</dbReference>